<gene>
    <name evidence="2" type="ORF">AAFF_G00149470</name>
</gene>
<evidence type="ECO:0000313" key="3">
    <source>
        <dbReference type="Proteomes" id="UP001221898"/>
    </source>
</evidence>
<dbReference type="Proteomes" id="UP001221898">
    <property type="component" value="Unassembled WGS sequence"/>
</dbReference>
<dbReference type="EMBL" id="JAINUG010000205">
    <property type="protein sequence ID" value="KAJ8387798.1"/>
    <property type="molecule type" value="Genomic_DNA"/>
</dbReference>
<keyword evidence="3" id="KW-1185">Reference proteome</keyword>
<name>A0AAD7RPI6_9TELE</name>
<evidence type="ECO:0000256" key="1">
    <source>
        <dbReference type="SAM" id="SignalP"/>
    </source>
</evidence>
<sequence length="77" mass="8729">MPVVAQTRPLYLAIVLLLVSVRWVDGRTKPSQDAETQEGDQKFAALRSMLTDFEVLPVSRLVQHSLRKRDVQTQSHA</sequence>
<evidence type="ECO:0000313" key="2">
    <source>
        <dbReference type="EMBL" id="KAJ8387798.1"/>
    </source>
</evidence>
<keyword evidence="1" id="KW-0732">Signal</keyword>
<accession>A0AAD7RPI6</accession>
<feature type="chain" id="PRO_5042025187" evidence="1">
    <location>
        <begin position="27"/>
        <end position="77"/>
    </location>
</feature>
<feature type="non-terminal residue" evidence="2">
    <location>
        <position position="1"/>
    </location>
</feature>
<reference evidence="2" key="1">
    <citation type="journal article" date="2023" name="Science">
        <title>Genome structures resolve the early diversification of teleost fishes.</title>
        <authorList>
            <person name="Parey E."/>
            <person name="Louis A."/>
            <person name="Montfort J."/>
            <person name="Bouchez O."/>
            <person name="Roques C."/>
            <person name="Iampietro C."/>
            <person name="Lluch J."/>
            <person name="Castinel A."/>
            <person name="Donnadieu C."/>
            <person name="Desvignes T."/>
            <person name="Floi Bucao C."/>
            <person name="Jouanno E."/>
            <person name="Wen M."/>
            <person name="Mejri S."/>
            <person name="Dirks R."/>
            <person name="Jansen H."/>
            <person name="Henkel C."/>
            <person name="Chen W.J."/>
            <person name="Zahm M."/>
            <person name="Cabau C."/>
            <person name="Klopp C."/>
            <person name="Thompson A.W."/>
            <person name="Robinson-Rechavi M."/>
            <person name="Braasch I."/>
            <person name="Lecointre G."/>
            <person name="Bobe J."/>
            <person name="Postlethwait J.H."/>
            <person name="Berthelot C."/>
            <person name="Roest Crollius H."/>
            <person name="Guiguen Y."/>
        </authorList>
    </citation>
    <scope>NUCLEOTIDE SEQUENCE</scope>
    <source>
        <strain evidence="2">NC1722</strain>
    </source>
</reference>
<organism evidence="2 3">
    <name type="scientific">Aldrovandia affinis</name>
    <dbReference type="NCBI Taxonomy" id="143900"/>
    <lineage>
        <taxon>Eukaryota</taxon>
        <taxon>Metazoa</taxon>
        <taxon>Chordata</taxon>
        <taxon>Craniata</taxon>
        <taxon>Vertebrata</taxon>
        <taxon>Euteleostomi</taxon>
        <taxon>Actinopterygii</taxon>
        <taxon>Neopterygii</taxon>
        <taxon>Teleostei</taxon>
        <taxon>Notacanthiformes</taxon>
        <taxon>Halosauridae</taxon>
        <taxon>Aldrovandia</taxon>
    </lineage>
</organism>
<proteinExistence type="predicted"/>
<comment type="caution">
    <text evidence="2">The sequence shown here is derived from an EMBL/GenBank/DDBJ whole genome shotgun (WGS) entry which is preliminary data.</text>
</comment>
<feature type="signal peptide" evidence="1">
    <location>
        <begin position="1"/>
        <end position="26"/>
    </location>
</feature>
<dbReference type="AlphaFoldDB" id="A0AAD7RPI6"/>
<protein>
    <submittedName>
        <fullName evidence="2">Uncharacterized protein</fullName>
    </submittedName>
</protein>